<keyword evidence="3" id="KW-1185">Reference proteome</keyword>
<sequence>KMIYDKFNGSLENLFENTLELLRQAVILNKWNITHMFTIEMKNSLKKFFVKVRNCKWSPRWAMKFVTMVSIPLEALHTKLVPKNFDKSLLYNVLVLTLILYLPFRWVRFGIIVKQGEIGTYSLEFLF</sequence>
<feature type="transmembrane region" description="Helical" evidence="1">
    <location>
        <begin position="89"/>
        <end position="107"/>
    </location>
</feature>
<name>A0A8J2KCR1_9HEXA</name>
<gene>
    <name evidence="2" type="ORF">AFUS01_LOCUS22385</name>
</gene>
<comment type="caution">
    <text evidence="2">The sequence shown here is derived from an EMBL/GenBank/DDBJ whole genome shotgun (WGS) entry which is preliminary data.</text>
</comment>
<keyword evidence="1" id="KW-0812">Transmembrane</keyword>
<feature type="non-terminal residue" evidence="2">
    <location>
        <position position="1"/>
    </location>
</feature>
<accession>A0A8J2KCR1</accession>
<reference evidence="2" key="1">
    <citation type="submission" date="2021-06" db="EMBL/GenBank/DDBJ databases">
        <authorList>
            <person name="Hodson N. C."/>
            <person name="Mongue J. A."/>
            <person name="Jaron S. K."/>
        </authorList>
    </citation>
    <scope>NUCLEOTIDE SEQUENCE</scope>
</reference>
<protein>
    <submittedName>
        <fullName evidence="2">Uncharacterized protein</fullName>
    </submittedName>
</protein>
<evidence type="ECO:0000313" key="2">
    <source>
        <dbReference type="EMBL" id="CAG7733972.1"/>
    </source>
</evidence>
<organism evidence="2 3">
    <name type="scientific">Allacma fusca</name>
    <dbReference type="NCBI Taxonomy" id="39272"/>
    <lineage>
        <taxon>Eukaryota</taxon>
        <taxon>Metazoa</taxon>
        <taxon>Ecdysozoa</taxon>
        <taxon>Arthropoda</taxon>
        <taxon>Hexapoda</taxon>
        <taxon>Collembola</taxon>
        <taxon>Symphypleona</taxon>
        <taxon>Sminthuridae</taxon>
        <taxon>Allacma</taxon>
    </lineage>
</organism>
<keyword evidence="1" id="KW-0472">Membrane</keyword>
<evidence type="ECO:0000313" key="3">
    <source>
        <dbReference type="Proteomes" id="UP000708208"/>
    </source>
</evidence>
<proteinExistence type="predicted"/>
<dbReference type="EMBL" id="CAJVCH010260155">
    <property type="protein sequence ID" value="CAG7733972.1"/>
    <property type="molecule type" value="Genomic_DNA"/>
</dbReference>
<evidence type="ECO:0000256" key="1">
    <source>
        <dbReference type="SAM" id="Phobius"/>
    </source>
</evidence>
<dbReference type="AlphaFoldDB" id="A0A8J2KCR1"/>
<keyword evidence="1" id="KW-1133">Transmembrane helix</keyword>
<dbReference type="Proteomes" id="UP000708208">
    <property type="component" value="Unassembled WGS sequence"/>
</dbReference>